<evidence type="ECO:0000313" key="6">
    <source>
        <dbReference type="Proteomes" id="UP001642540"/>
    </source>
</evidence>
<dbReference type="PROSITE" id="PS50102">
    <property type="entry name" value="RRM"/>
    <property type="match status" value="1"/>
</dbReference>
<sequence length="759" mass="75544">MITKPALFSVKISSSSSASPSFLFLQRQETNCASSLTISERSPLCGEKVAPLKETEGNGCSPVTSSLQATVAPTTTAGAIANNVVIVSTTDSTSDSVDEAPISLNTEREEGAPSSTLSEEKEVQAEIENSPEVPLDPNPSEKEEEERELISSSIVQTEEDKIEVPLALPTSSSSTILAVSSVPTNGDSTGSPPPAKKRALVASSSAGAVVPSFYTPASIHPAAALILPAGAQPSVSVANIAVGGGSGGSEDTFGAMISAAQQHSAAVQSIQTATPISSTGSAGGIANSVSAVAASSANPVSSLSYVNHAGGEVSGAGEVMPSLASAATQLITPTLMGQQKDTTWTKLFVGGLPYHTTDKSLRDHFKVYGEIEEAVVITDRQTGKSRGYGFVIMADRASAERACKEPNPIIDGRKANVNLAILGAKPRGNVAALTAVNNAVAAANAAAALAAASGAFPFNTATSAIHRAAAAAAAAAAATGGSVYPSVATTTNPSTAAALLAASQYGLSPTASALNQQQSGNQGMVANTGSPAGYLYHAAAAAHQPQSAAQQAATAALLQSHQYGGSPLLSFQHHPHQGATISATSPAFAAALAAQQANQHVQFYDTTGQGYHQTAVSVAGSSGVSAGANPSNSTAGLTSAPNVVGHGSTVVSTGAHHYSQGTPTMAGHHHLSAAAQQAFAALAHLDPYSSYLAAAAAASGQGGQSSAAANQAYAYMPGSAAATAAAVHAAANASSAGTAHHHHSHHPNAVNPYAAAAAP</sequence>
<dbReference type="PANTHER" id="PTHR11176:SF61">
    <property type="entry name" value="SRA STEM-LOOP INTERACTING RNA BINDING PROTEIN"/>
    <property type="match status" value="1"/>
</dbReference>
<accession>A0ABP1RHT5</accession>
<dbReference type="SMART" id="SM00360">
    <property type="entry name" value="RRM"/>
    <property type="match status" value="1"/>
</dbReference>
<evidence type="ECO:0000259" key="4">
    <source>
        <dbReference type="PROSITE" id="PS50102"/>
    </source>
</evidence>
<feature type="domain" description="RRM" evidence="4">
    <location>
        <begin position="345"/>
        <end position="422"/>
    </location>
</feature>
<keyword evidence="1 2" id="KW-0694">RNA-binding</keyword>
<dbReference type="Proteomes" id="UP001642540">
    <property type="component" value="Unassembled WGS sequence"/>
</dbReference>
<evidence type="ECO:0000313" key="5">
    <source>
        <dbReference type="EMBL" id="CAL8128577.1"/>
    </source>
</evidence>
<organism evidence="5 6">
    <name type="scientific">Orchesella dallaii</name>
    <dbReference type="NCBI Taxonomy" id="48710"/>
    <lineage>
        <taxon>Eukaryota</taxon>
        <taxon>Metazoa</taxon>
        <taxon>Ecdysozoa</taxon>
        <taxon>Arthropoda</taxon>
        <taxon>Hexapoda</taxon>
        <taxon>Collembola</taxon>
        <taxon>Entomobryomorpha</taxon>
        <taxon>Entomobryoidea</taxon>
        <taxon>Orchesellidae</taxon>
        <taxon>Orchesellinae</taxon>
        <taxon>Orchesella</taxon>
    </lineage>
</organism>
<protein>
    <recommendedName>
        <fullName evidence="4">RRM domain-containing protein</fullName>
    </recommendedName>
</protein>
<dbReference type="PANTHER" id="PTHR11176">
    <property type="entry name" value="BOULE-RELATED"/>
    <property type="match status" value="1"/>
</dbReference>
<dbReference type="Gene3D" id="3.30.70.330">
    <property type="match status" value="1"/>
</dbReference>
<feature type="region of interest" description="Disordered" evidence="3">
    <location>
        <begin position="733"/>
        <end position="759"/>
    </location>
</feature>
<proteinExistence type="predicted"/>
<dbReference type="InterPro" id="IPR012677">
    <property type="entry name" value="Nucleotide-bd_a/b_plait_sf"/>
</dbReference>
<dbReference type="InterPro" id="IPR000504">
    <property type="entry name" value="RRM_dom"/>
</dbReference>
<evidence type="ECO:0000256" key="3">
    <source>
        <dbReference type="SAM" id="MobiDB-lite"/>
    </source>
</evidence>
<keyword evidence="6" id="KW-1185">Reference proteome</keyword>
<evidence type="ECO:0000256" key="2">
    <source>
        <dbReference type="PROSITE-ProRule" id="PRU00176"/>
    </source>
</evidence>
<dbReference type="Pfam" id="PF00076">
    <property type="entry name" value="RRM_1"/>
    <property type="match status" value="1"/>
</dbReference>
<gene>
    <name evidence="5" type="ORF">ODALV1_LOCUS22342</name>
</gene>
<feature type="compositionally biased region" description="Low complexity" evidence="3">
    <location>
        <begin position="747"/>
        <end position="759"/>
    </location>
</feature>
<comment type="caution">
    <text evidence="5">The sequence shown here is derived from an EMBL/GenBank/DDBJ whole genome shotgun (WGS) entry which is preliminary data.</text>
</comment>
<reference evidence="5 6" key="1">
    <citation type="submission" date="2024-08" db="EMBL/GenBank/DDBJ databases">
        <authorList>
            <person name="Cucini C."/>
            <person name="Frati F."/>
        </authorList>
    </citation>
    <scope>NUCLEOTIDE SEQUENCE [LARGE SCALE GENOMIC DNA]</scope>
</reference>
<dbReference type="InterPro" id="IPR035979">
    <property type="entry name" value="RBD_domain_sf"/>
</dbReference>
<feature type="region of interest" description="Disordered" evidence="3">
    <location>
        <begin position="91"/>
        <end position="147"/>
    </location>
</feature>
<dbReference type="CDD" id="cd12384">
    <property type="entry name" value="RRM_RBM24_RBM38_like"/>
    <property type="match status" value="1"/>
</dbReference>
<dbReference type="SUPFAM" id="SSF54928">
    <property type="entry name" value="RNA-binding domain, RBD"/>
    <property type="match status" value="1"/>
</dbReference>
<evidence type="ECO:0000256" key="1">
    <source>
        <dbReference type="ARBA" id="ARBA00022884"/>
    </source>
</evidence>
<dbReference type="EMBL" id="CAXLJM020000075">
    <property type="protein sequence ID" value="CAL8128577.1"/>
    <property type="molecule type" value="Genomic_DNA"/>
</dbReference>
<name>A0ABP1RHT5_9HEXA</name>